<feature type="coiled-coil region" evidence="1">
    <location>
        <begin position="403"/>
        <end position="433"/>
    </location>
</feature>
<protein>
    <submittedName>
        <fullName evidence="3">Uncharacterized protein</fullName>
    </submittedName>
</protein>
<feature type="compositionally biased region" description="Polar residues" evidence="2">
    <location>
        <begin position="462"/>
        <end position="482"/>
    </location>
</feature>
<feature type="compositionally biased region" description="Basic and acidic residues" evidence="2">
    <location>
        <begin position="1"/>
        <end position="11"/>
    </location>
</feature>
<feature type="compositionally biased region" description="Basic and acidic residues" evidence="2">
    <location>
        <begin position="489"/>
        <end position="498"/>
    </location>
</feature>
<gene>
    <name evidence="3" type="ORF">BU26DRAFT_569540</name>
</gene>
<evidence type="ECO:0000313" key="4">
    <source>
        <dbReference type="Proteomes" id="UP000800094"/>
    </source>
</evidence>
<proteinExistence type="predicted"/>
<dbReference type="EMBL" id="ML987204">
    <property type="protein sequence ID" value="KAF2243613.1"/>
    <property type="molecule type" value="Genomic_DNA"/>
</dbReference>
<organism evidence="3 4">
    <name type="scientific">Trematosphaeria pertusa</name>
    <dbReference type="NCBI Taxonomy" id="390896"/>
    <lineage>
        <taxon>Eukaryota</taxon>
        <taxon>Fungi</taxon>
        <taxon>Dikarya</taxon>
        <taxon>Ascomycota</taxon>
        <taxon>Pezizomycotina</taxon>
        <taxon>Dothideomycetes</taxon>
        <taxon>Pleosporomycetidae</taxon>
        <taxon>Pleosporales</taxon>
        <taxon>Massarineae</taxon>
        <taxon>Trematosphaeriaceae</taxon>
        <taxon>Trematosphaeria</taxon>
    </lineage>
</organism>
<sequence length="655" mass="72225">MPPKSPVHDPESSPNPEKSPVLNPESPPTSKKSPKITMTKNAVMKFWRSFSGDGPAPAPYAYHGAVIPIAVRNENEMRSGLVEVTVGPTRTKDSVFYVSQDLVRKGGPYLEDKLDAVYKKGSQLFAKWTLTLPNDEPDVFQTFCALTPHGMGDVMQQEQHRKDSAFPQEDANLIPLSDDYVGCPSPESKKRQILKPRHARYVFEKVGRQTGFTQLYDFILGLSVQEEYLTKMEAPHVKVAWRELLHEYTDFMAERNKLLNTAEIRGGDGGGGGSEGVCCGTALNAFMGSTRSPLVPMEPHQSPFENPSFEPDFQSATTTCPPLPGRSVPPLNPQFPPQFYHIPSKKRRAKPTSFQRVEATNKIVQDALQCQAVSDIVVPQAKEKDTPWRKDFLDAFKARSTNKSELSEIKEELKEQGKKLNNLEELGAKLEAVEARLNVVPSAFKAQKGFIIPSEEEGARPGQSSRRAASKSTSNQHTQPQVSAPDHPPLPHDLHDDPPANTHAHPIVAAQVQPPVSNNDDVPSLVEAEIAGKPIRGSSGGRGVLLPPSVLSAFVDTIESCMGKVSVSGSSKPGKDTCLLQRRDKKQSTWDTTDHHEAHREYVARRTYCVQYTGAMFKVYAPSESNRRASEEREVGVWASSTIACRPLPGNAIER</sequence>
<feature type="region of interest" description="Disordered" evidence="2">
    <location>
        <begin position="1"/>
        <end position="37"/>
    </location>
</feature>
<dbReference type="GeneID" id="54587231"/>
<dbReference type="RefSeq" id="XP_033678617.1">
    <property type="nucleotide sequence ID" value="XM_033833901.1"/>
</dbReference>
<reference evidence="3" key="1">
    <citation type="journal article" date="2020" name="Stud. Mycol.">
        <title>101 Dothideomycetes genomes: a test case for predicting lifestyles and emergence of pathogens.</title>
        <authorList>
            <person name="Haridas S."/>
            <person name="Albert R."/>
            <person name="Binder M."/>
            <person name="Bloem J."/>
            <person name="Labutti K."/>
            <person name="Salamov A."/>
            <person name="Andreopoulos B."/>
            <person name="Baker S."/>
            <person name="Barry K."/>
            <person name="Bills G."/>
            <person name="Bluhm B."/>
            <person name="Cannon C."/>
            <person name="Castanera R."/>
            <person name="Culley D."/>
            <person name="Daum C."/>
            <person name="Ezra D."/>
            <person name="Gonzalez J."/>
            <person name="Henrissat B."/>
            <person name="Kuo A."/>
            <person name="Liang C."/>
            <person name="Lipzen A."/>
            <person name="Lutzoni F."/>
            <person name="Magnuson J."/>
            <person name="Mondo S."/>
            <person name="Nolan M."/>
            <person name="Ohm R."/>
            <person name="Pangilinan J."/>
            <person name="Park H.-J."/>
            <person name="Ramirez L."/>
            <person name="Alfaro M."/>
            <person name="Sun H."/>
            <person name="Tritt A."/>
            <person name="Yoshinaga Y."/>
            <person name="Zwiers L.-H."/>
            <person name="Turgeon B."/>
            <person name="Goodwin S."/>
            <person name="Spatafora J."/>
            <person name="Crous P."/>
            <person name="Grigoriev I."/>
        </authorList>
    </citation>
    <scope>NUCLEOTIDE SEQUENCE</scope>
    <source>
        <strain evidence="3">CBS 122368</strain>
    </source>
</reference>
<accession>A0A6A6I135</accession>
<feature type="region of interest" description="Disordered" evidence="2">
    <location>
        <begin position="454"/>
        <end position="502"/>
    </location>
</feature>
<evidence type="ECO:0000256" key="2">
    <source>
        <dbReference type="SAM" id="MobiDB-lite"/>
    </source>
</evidence>
<dbReference type="AlphaFoldDB" id="A0A6A6I135"/>
<name>A0A6A6I135_9PLEO</name>
<evidence type="ECO:0000256" key="1">
    <source>
        <dbReference type="SAM" id="Coils"/>
    </source>
</evidence>
<evidence type="ECO:0000313" key="3">
    <source>
        <dbReference type="EMBL" id="KAF2243613.1"/>
    </source>
</evidence>
<dbReference type="Proteomes" id="UP000800094">
    <property type="component" value="Unassembled WGS sequence"/>
</dbReference>
<keyword evidence="1" id="KW-0175">Coiled coil</keyword>
<feature type="compositionally biased region" description="Low complexity" evidence="2">
    <location>
        <begin position="28"/>
        <end position="37"/>
    </location>
</feature>
<keyword evidence="4" id="KW-1185">Reference proteome</keyword>